<gene>
    <name evidence="3" type="ORF">PR001_g14141</name>
    <name evidence="2" type="ORF">PR002_g14542</name>
</gene>
<dbReference type="EMBL" id="QXFV01001001">
    <property type="protein sequence ID" value="KAE9018418.1"/>
    <property type="molecule type" value="Genomic_DNA"/>
</dbReference>
<dbReference type="Proteomes" id="UP000429607">
    <property type="component" value="Unassembled WGS sequence"/>
</dbReference>
<evidence type="ECO:0000256" key="1">
    <source>
        <dbReference type="SAM" id="MobiDB-lite"/>
    </source>
</evidence>
<accession>A0A6A3LK09</accession>
<protein>
    <submittedName>
        <fullName evidence="3">Uncharacterized protein</fullName>
    </submittedName>
</protein>
<sequence>MTNSIRWDTDGVDGNPPSIDVLLEWLARPGNAQKWRTSAGLMDGSRSELVSEIHDLFLSYGITHRTRHALVAKLWQFDHQLDDVERWLQAQGSQHSEVNKETERAVLQMCPYYHQLAPVLRPSWPLIRPQLCEDEKETSVHYESSDEESWQSFGVQRAAPASPRSKNIRSHPQKVEYAFNSAALIKWDSDAADGRPSSLDVLVEWLVAPGNAERWCAASGKRDGSQVVLASEVYDLLLVHGITYRSHRAITGKLHYLEEHFDKAEDWLRRAEIQRFDDSIEAERTVLQMCPVYPKIAPVLQSARRSVATASSRPSRRASEDMNYRQATQKSVAPRAKWTPRKRALSSPQPAEEVDVKRMVFLKAEPEERREFFKLELQVKRDQAICVRAKARKELFDMGMSPEDVDRLLPL</sequence>
<evidence type="ECO:0000313" key="2">
    <source>
        <dbReference type="EMBL" id="KAE9013330.1"/>
    </source>
</evidence>
<comment type="caution">
    <text evidence="3">The sequence shown here is derived from an EMBL/GenBank/DDBJ whole genome shotgun (WGS) entry which is preliminary data.</text>
</comment>
<feature type="region of interest" description="Disordered" evidence="1">
    <location>
        <begin position="307"/>
        <end position="350"/>
    </location>
</feature>
<dbReference type="PANTHER" id="PTHR33324:SF2">
    <property type="entry name" value="MYB_SANT-LIKE DNA-BINDING DOMAIN-CONTAINING PROTEIN"/>
    <property type="match status" value="1"/>
</dbReference>
<dbReference type="PANTHER" id="PTHR33324">
    <property type="entry name" value="EXPRESSED PROTEIN"/>
    <property type="match status" value="1"/>
</dbReference>
<dbReference type="AlphaFoldDB" id="A0A6A3LK09"/>
<dbReference type="OrthoDB" id="94802at2759"/>
<proteinExistence type="predicted"/>
<evidence type="ECO:0000313" key="4">
    <source>
        <dbReference type="Proteomes" id="UP000429607"/>
    </source>
</evidence>
<name>A0A6A3LK09_9STRA</name>
<evidence type="ECO:0000313" key="3">
    <source>
        <dbReference type="EMBL" id="KAE9018418.1"/>
    </source>
</evidence>
<reference evidence="4 5" key="1">
    <citation type="submission" date="2018-09" db="EMBL/GenBank/DDBJ databases">
        <title>Genomic investigation of the strawberry pathogen Phytophthora fragariae indicates pathogenicity is determined by transcriptional variation in three key races.</title>
        <authorList>
            <person name="Adams T.M."/>
            <person name="Armitage A.D."/>
            <person name="Sobczyk M.K."/>
            <person name="Bates H.J."/>
            <person name="Dunwell J.M."/>
            <person name="Nellist C.F."/>
            <person name="Harrison R.J."/>
        </authorList>
    </citation>
    <scope>NUCLEOTIDE SEQUENCE [LARGE SCALE GENOMIC DNA]</scope>
    <source>
        <strain evidence="3 4">SCRP249</strain>
        <strain evidence="2 5">SCRP324</strain>
    </source>
</reference>
<dbReference type="Proteomes" id="UP000435112">
    <property type="component" value="Unassembled WGS sequence"/>
</dbReference>
<dbReference type="EMBL" id="QXFU01001014">
    <property type="protein sequence ID" value="KAE9013330.1"/>
    <property type="molecule type" value="Genomic_DNA"/>
</dbReference>
<evidence type="ECO:0000313" key="5">
    <source>
        <dbReference type="Proteomes" id="UP000435112"/>
    </source>
</evidence>
<organism evidence="3 4">
    <name type="scientific">Phytophthora rubi</name>
    <dbReference type="NCBI Taxonomy" id="129364"/>
    <lineage>
        <taxon>Eukaryota</taxon>
        <taxon>Sar</taxon>
        <taxon>Stramenopiles</taxon>
        <taxon>Oomycota</taxon>
        <taxon>Peronosporomycetes</taxon>
        <taxon>Peronosporales</taxon>
        <taxon>Peronosporaceae</taxon>
        <taxon>Phytophthora</taxon>
    </lineage>
</organism>